<dbReference type="AlphaFoldDB" id="A0A8S1A111"/>
<dbReference type="Proteomes" id="UP000494106">
    <property type="component" value="Unassembled WGS sequence"/>
</dbReference>
<feature type="signal peptide" evidence="5">
    <location>
        <begin position="1"/>
        <end position="19"/>
    </location>
</feature>
<keyword evidence="4" id="KW-0378">Hydrolase</keyword>
<comment type="similarity">
    <text evidence="1 4">Belongs to the glycosyl hydrolase 56 family.</text>
</comment>
<dbReference type="GO" id="GO:0006952">
    <property type="term" value="P:defense response"/>
    <property type="evidence" value="ECO:0007669"/>
    <property type="project" value="InterPro"/>
</dbReference>
<evidence type="ECO:0000313" key="6">
    <source>
        <dbReference type="EMBL" id="CAB3240414.1"/>
    </source>
</evidence>
<dbReference type="PANTHER" id="PTHR11769">
    <property type="entry name" value="HYALURONIDASE"/>
    <property type="match status" value="1"/>
</dbReference>
<gene>
    <name evidence="6" type="ORF">APLA_LOCUS8261</name>
</gene>
<accession>A0A8S1A111</accession>
<feature type="chain" id="PRO_5035784197" description="Hyaluronidase" evidence="5">
    <location>
        <begin position="20"/>
        <end position="550"/>
    </location>
</feature>
<dbReference type="GO" id="GO:0030214">
    <property type="term" value="P:hyaluronan catabolic process"/>
    <property type="evidence" value="ECO:0007669"/>
    <property type="project" value="TreeGrafter"/>
</dbReference>
<sequence length="550" mass="62759">MNLNIYSCIYLAACAVVCAGSDQSYYAVQETDSVKKVFNVYWNVPTRDCKKHDIQFNDLYEKYGIIQNADDIFQGERITILYNPGNFPGIVENVNVNGIVPQEGNLLAHLQKFKQDLEETIPDRNFQGIGVIDFENWRPILRQNFGTMEPIRVLAPILERIEHWWWPKQWIDKEAQRRFESSARSFLQTSLNLAKKLRPRALWGYYGFPECFNRLYGEPEKCPSMILSENDKLSWLWSKSTALFPSVYTSEPETTPEQLAKFIKGKINEAARVRTKGTPILPYFWFRYKDGNNLKQNDLEAALDAFYNSDASGFIIWGSYKDVINKSLCIQLKEYVTNILGPAVAKYTKPLLFNVDNISTQPKKGSQPDIKPKWKLSEDFNSYIQRVVVEELRRQMRVKHYAKGSQLVDVILEKIAGYYVNNSYYNVHNNTSESPVFLSANTFRNTSDEIITPTTSDSTIKDTHLGTAGGMTDSRATSSTGSAITNISTLTPGNSRTHFTEPTTDVSKCSTTKMMPIANQSSLNSIIVEETNEKYYRALKKGDVSTFCQH</sequence>
<evidence type="ECO:0000256" key="1">
    <source>
        <dbReference type="ARBA" id="ARBA00008871"/>
    </source>
</evidence>
<dbReference type="InterPro" id="IPR001329">
    <property type="entry name" value="Venom_Hyaluronidase"/>
</dbReference>
<dbReference type="OrthoDB" id="5796153at2759"/>
<dbReference type="EMBL" id="CADEBC010000505">
    <property type="protein sequence ID" value="CAB3240414.1"/>
    <property type="molecule type" value="Genomic_DNA"/>
</dbReference>
<dbReference type="Gene3D" id="3.20.20.70">
    <property type="entry name" value="Aldolase class I"/>
    <property type="match status" value="1"/>
</dbReference>
<dbReference type="SUPFAM" id="SSF51445">
    <property type="entry name" value="(Trans)glycosidases"/>
    <property type="match status" value="1"/>
</dbReference>
<dbReference type="InterPro" id="IPR013785">
    <property type="entry name" value="Aldolase_TIM"/>
</dbReference>
<dbReference type="EC" id="3.2.1.35" evidence="4"/>
<evidence type="ECO:0000313" key="7">
    <source>
        <dbReference type="Proteomes" id="UP000494106"/>
    </source>
</evidence>
<dbReference type="GO" id="GO:0005975">
    <property type="term" value="P:carbohydrate metabolic process"/>
    <property type="evidence" value="ECO:0007669"/>
    <property type="project" value="InterPro"/>
</dbReference>
<keyword evidence="4" id="KW-0326">Glycosidase</keyword>
<keyword evidence="3" id="KW-0325">Glycoprotein</keyword>
<dbReference type="PANTHER" id="PTHR11769:SF35">
    <property type="entry name" value="HYALURONIDASE"/>
    <property type="match status" value="1"/>
</dbReference>
<name>A0A8S1A111_ARCPL</name>
<protein>
    <recommendedName>
        <fullName evidence="4">Hyaluronidase</fullName>
        <ecNumber evidence="4">3.2.1.35</ecNumber>
    </recommendedName>
</protein>
<evidence type="ECO:0000256" key="4">
    <source>
        <dbReference type="RuleBase" id="RU610713"/>
    </source>
</evidence>
<reference evidence="6 7" key="1">
    <citation type="submission" date="2020-04" db="EMBL/GenBank/DDBJ databases">
        <authorList>
            <person name="Wallbank WR R."/>
            <person name="Pardo Diaz C."/>
            <person name="Kozak K."/>
            <person name="Martin S."/>
            <person name="Jiggins C."/>
            <person name="Moest M."/>
            <person name="Warren A I."/>
            <person name="Byers J.R.P. K."/>
            <person name="Montejo-Kovacevich G."/>
            <person name="Yen C E."/>
        </authorList>
    </citation>
    <scope>NUCLEOTIDE SEQUENCE [LARGE SCALE GENOMIC DNA]</scope>
</reference>
<evidence type="ECO:0000256" key="3">
    <source>
        <dbReference type="ARBA" id="ARBA00023180"/>
    </source>
</evidence>
<evidence type="ECO:0000256" key="2">
    <source>
        <dbReference type="ARBA" id="ARBA00023157"/>
    </source>
</evidence>
<comment type="caution">
    <text evidence="6">The sequence shown here is derived from an EMBL/GenBank/DDBJ whole genome shotgun (WGS) entry which is preliminary data.</text>
</comment>
<dbReference type="InterPro" id="IPR018155">
    <property type="entry name" value="Hyaluronidase"/>
</dbReference>
<keyword evidence="2" id="KW-1015">Disulfide bond</keyword>
<dbReference type="PRINTS" id="PR00847">
    <property type="entry name" value="HYALURONDASE"/>
</dbReference>
<dbReference type="InterPro" id="IPR017853">
    <property type="entry name" value="GH"/>
</dbReference>
<dbReference type="PRINTS" id="PR00846">
    <property type="entry name" value="GLHYDRLASE56"/>
</dbReference>
<evidence type="ECO:0000256" key="5">
    <source>
        <dbReference type="SAM" id="SignalP"/>
    </source>
</evidence>
<dbReference type="Pfam" id="PF01630">
    <property type="entry name" value="Glyco_hydro_56"/>
    <property type="match status" value="1"/>
</dbReference>
<dbReference type="GO" id="GO:0004415">
    <property type="term" value="F:hyalurononglucosaminidase activity"/>
    <property type="evidence" value="ECO:0007669"/>
    <property type="project" value="UniProtKB-UniRule"/>
</dbReference>
<organism evidence="6 7">
    <name type="scientific">Arctia plantaginis</name>
    <name type="common">Wood tiger moth</name>
    <name type="synonym">Phalaena plantaginis</name>
    <dbReference type="NCBI Taxonomy" id="874455"/>
    <lineage>
        <taxon>Eukaryota</taxon>
        <taxon>Metazoa</taxon>
        <taxon>Ecdysozoa</taxon>
        <taxon>Arthropoda</taxon>
        <taxon>Hexapoda</taxon>
        <taxon>Insecta</taxon>
        <taxon>Pterygota</taxon>
        <taxon>Neoptera</taxon>
        <taxon>Endopterygota</taxon>
        <taxon>Lepidoptera</taxon>
        <taxon>Glossata</taxon>
        <taxon>Ditrysia</taxon>
        <taxon>Noctuoidea</taxon>
        <taxon>Erebidae</taxon>
        <taxon>Arctiinae</taxon>
        <taxon>Arctia</taxon>
    </lineage>
</organism>
<comment type="catalytic activity">
    <reaction evidence="4">
        <text>Random hydrolysis of (1-&gt;4)-linkages between N-acetyl-beta-D-glucosamine and D-glucuronate residues in hyaluronate.</text>
        <dbReference type="EC" id="3.2.1.35"/>
    </reaction>
</comment>
<keyword evidence="7" id="KW-1185">Reference proteome</keyword>
<proteinExistence type="inferred from homology"/>
<keyword evidence="5" id="KW-0732">Signal</keyword>